<dbReference type="EMBL" id="JAJSOF020000013">
    <property type="protein sequence ID" value="KAJ4443245.1"/>
    <property type="molecule type" value="Genomic_DNA"/>
</dbReference>
<evidence type="ECO:0000313" key="1">
    <source>
        <dbReference type="EMBL" id="KAJ4443245.1"/>
    </source>
</evidence>
<keyword evidence="2" id="KW-1185">Reference proteome</keyword>
<evidence type="ECO:0000313" key="2">
    <source>
        <dbReference type="Proteomes" id="UP001148838"/>
    </source>
</evidence>
<sequence>MAGLCEGGNEPPGSLKASKTLISTSMLRKKNALFLVVVPQIYTSNVSVRQAGAGEGGLPLIQHVPKSAYVDSMWSEVRFQPWTMKEIYLPSTELGVRPFSYDCLCGGPVPC</sequence>
<proteinExistence type="predicted"/>
<organism evidence="1 2">
    <name type="scientific">Periplaneta americana</name>
    <name type="common">American cockroach</name>
    <name type="synonym">Blatta americana</name>
    <dbReference type="NCBI Taxonomy" id="6978"/>
    <lineage>
        <taxon>Eukaryota</taxon>
        <taxon>Metazoa</taxon>
        <taxon>Ecdysozoa</taxon>
        <taxon>Arthropoda</taxon>
        <taxon>Hexapoda</taxon>
        <taxon>Insecta</taxon>
        <taxon>Pterygota</taxon>
        <taxon>Neoptera</taxon>
        <taxon>Polyneoptera</taxon>
        <taxon>Dictyoptera</taxon>
        <taxon>Blattodea</taxon>
        <taxon>Blattoidea</taxon>
        <taxon>Blattidae</taxon>
        <taxon>Blattinae</taxon>
        <taxon>Periplaneta</taxon>
    </lineage>
</organism>
<name>A0ABQ8T9N9_PERAM</name>
<accession>A0ABQ8T9N9</accession>
<dbReference type="Proteomes" id="UP001148838">
    <property type="component" value="Unassembled WGS sequence"/>
</dbReference>
<reference evidence="1 2" key="1">
    <citation type="journal article" date="2022" name="Allergy">
        <title>Genome assembly and annotation of Periplaneta americana reveal a comprehensive cockroach allergen profile.</title>
        <authorList>
            <person name="Wang L."/>
            <person name="Xiong Q."/>
            <person name="Saelim N."/>
            <person name="Wang L."/>
            <person name="Nong W."/>
            <person name="Wan A.T."/>
            <person name="Shi M."/>
            <person name="Liu X."/>
            <person name="Cao Q."/>
            <person name="Hui J.H.L."/>
            <person name="Sookrung N."/>
            <person name="Leung T.F."/>
            <person name="Tungtrongchitr A."/>
            <person name="Tsui S.K.W."/>
        </authorList>
    </citation>
    <scope>NUCLEOTIDE SEQUENCE [LARGE SCALE GENOMIC DNA]</scope>
    <source>
        <strain evidence="1">PWHHKU_190912</strain>
    </source>
</reference>
<protein>
    <submittedName>
        <fullName evidence="1">Uncharacterized protein</fullName>
    </submittedName>
</protein>
<comment type="caution">
    <text evidence="1">The sequence shown here is derived from an EMBL/GenBank/DDBJ whole genome shotgun (WGS) entry which is preliminary data.</text>
</comment>
<gene>
    <name evidence="1" type="ORF">ANN_04913</name>
</gene>